<dbReference type="EMBL" id="QIBX01000007">
    <property type="protein sequence ID" value="RNL40340.1"/>
    <property type="molecule type" value="Genomic_DNA"/>
</dbReference>
<evidence type="ECO:0000259" key="1">
    <source>
        <dbReference type="PROSITE" id="PS50075"/>
    </source>
</evidence>
<dbReference type="EMBL" id="DYWI01000159">
    <property type="protein sequence ID" value="HJF66082.1"/>
    <property type="molecule type" value="Genomic_DNA"/>
</dbReference>
<dbReference type="PROSITE" id="PS50075">
    <property type="entry name" value="CARRIER"/>
    <property type="match status" value="1"/>
</dbReference>
<dbReference type="Proteomes" id="UP000786989">
    <property type="component" value="Unassembled WGS sequence"/>
</dbReference>
<organism evidence="3 4">
    <name type="scientific">Slackia equolifaciens</name>
    <dbReference type="NCBI Taxonomy" id="498718"/>
    <lineage>
        <taxon>Bacteria</taxon>
        <taxon>Bacillati</taxon>
        <taxon>Actinomycetota</taxon>
        <taxon>Coriobacteriia</taxon>
        <taxon>Eggerthellales</taxon>
        <taxon>Eggerthellaceae</taxon>
        <taxon>Slackia</taxon>
    </lineage>
</organism>
<dbReference type="InterPro" id="IPR036736">
    <property type="entry name" value="ACP-like_sf"/>
</dbReference>
<accession>A0A3N0B0G0</accession>
<protein>
    <submittedName>
        <fullName evidence="3">Acyl carrier protein</fullName>
    </submittedName>
</protein>
<reference evidence="2" key="4">
    <citation type="submission" date="2021-09" db="EMBL/GenBank/DDBJ databases">
        <authorList>
            <person name="Gilroy R."/>
        </authorList>
    </citation>
    <scope>NUCLEOTIDE SEQUENCE</scope>
    <source>
        <strain evidence="2">ChiGjej6B6-11269</strain>
    </source>
</reference>
<reference evidence="4" key="1">
    <citation type="submission" date="2018-05" db="EMBL/GenBank/DDBJ databases">
        <title>Genome Sequencing of selected type strains of the family Eggerthellaceae.</title>
        <authorList>
            <person name="Danylec N."/>
            <person name="Stoll D.A."/>
            <person name="Doetsch A."/>
            <person name="Huch M."/>
        </authorList>
    </citation>
    <scope>NUCLEOTIDE SEQUENCE [LARGE SCALE GENOMIC DNA]</scope>
    <source>
        <strain evidence="4">DSM 24851</strain>
    </source>
</reference>
<reference evidence="3" key="2">
    <citation type="journal article" date="2019" name="Microbiol. Resour. Announc.">
        <title>Draft Genome Sequences of Type Strains of Gordonibacter faecihominis, Paraeggerthella hongkongensis, Parvibacter caecicola,Slackia equolifaciens, Slackia faecicanis, and Slackia isoflavoniconvertens.</title>
        <authorList>
            <person name="Danylec N."/>
            <person name="Stoll D.A."/>
            <person name="Dotsch A."/>
            <person name="Huch M."/>
        </authorList>
    </citation>
    <scope>NUCLEOTIDE SEQUENCE</scope>
    <source>
        <strain evidence="3">DSM 24851</strain>
    </source>
</reference>
<evidence type="ECO:0000313" key="4">
    <source>
        <dbReference type="Proteomes" id="UP000269591"/>
    </source>
</evidence>
<reference evidence="2" key="3">
    <citation type="journal article" date="2021" name="PeerJ">
        <title>Extensive microbial diversity within the chicken gut microbiome revealed by metagenomics and culture.</title>
        <authorList>
            <person name="Gilroy R."/>
            <person name="Ravi A."/>
            <person name="Getino M."/>
            <person name="Pursley I."/>
            <person name="Horton D.L."/>
            <person name="Alikhan N.F."/>
            <person name="Baker D."/>
            <person name="Gharbi K."/>
            <person name="Hall N."/>
            <person name="Watson M."/>
            <person name="Adriaenssens E.M."/>
            <person name="Foster-Nyarko E."/>
            <person name="Jarju S."/>
            <person name="Secka A."/>
            <person name="Antonio M."/>
            <person name="Oren A."/>
            <person name="Chaudhuri R.R."/>
            <person name="La Ragione R."/>
            <person name="Hildebrand F."/>
            <person name="Pallen M.J."/>
        </authorList>
    </citation>
    <scope>NUCLEOTIDE SEQUENCE</scope>
    <source>
        <strain evidence="2">ChiGjej6B6-11269</strain>
    </source>
</reference>
<name>A0A3N0B0G0_9ACTN</name>
<dbReference type="AlphaFoldDB" id="A0A3N0B0G0"/>
<dbReference type="SUPFAM" id="SSF47336">
    <property type="entry name" value="ACP-like"/>
    <property type="match status" value="1"/>
</dbReference>
<evidence type="ECO:0000313" key="2">
    <source>
        <dbReference type="EMBL" id="HJF66082.1"/>
    </source>
</evidence>
<dbReference type="OrthoDB" id="9812291at2"/>
<gene>
    <name evidence="3" type="ORF">DMP06_05240</name>
    <name evidence="2" type="ORF">K8U77_08235</name>
</gene>
<dbReference type="Pfam" id="PF00550">
    <property type="entry name" value="PP-binding"/>
    <property type="match status" value="1"/>
</dbReference>
<dbReference type="Proteomes" id="UP000269591">
    <property type="component" value="Unassembled WGS sequence"/>
</dbReference>
<proteinExistence type="predicted"/>
<evidence type="ECO:0000313" key="3">
    <source>
        <dbReference type="EMBL" id="RNL40340.1"/>
    </source>
</evidence>
<keyword evidence="4" id="KW-1185">Reference proteome</keyword>
<sequence length="76" mass="8574">MDEIIEILEDLRPGVDYATCTTLIDDRYLDSLAIVALVAELEDAFDISIPAVEVVRENFNSVQAMHKMVTRLADEF</sequence>
<dbReference type="RefSeq" id="WP_123208696.1">
    <property type="nucleotide sequence ID" value="NZ_JBHTHO010000029.1"/>
</dbReference>
<dbReference type="InterPro" id="IPR009081">
    <property type="entry name" value="PP-bd_ACP"/>
</dbReference>
<dbReference type="Gene3D" id="1.10.1200.10">
    <property type="entry name" value="ACP-like"/>
    <property type="match status" value="1"/>
</dbReference>
<comment type="caution">
    <text evidence="3">The sequence shown here is derived from an EMBL/GenBank/DDBJ whole genome shotgun (WGS) entry which is preliminary data.</text>
</comment>
<feature type="domain" description="Carrier" evidence="1">
    <location>
        <begin position="1"/>
        <end position="73"/>
    </location>
</feature>